<keyword evidence="6" id="KW-0028">Amino-acid biosynthesis</keyword>
<dbReference type="InterPro" id="IPR029036">
    <property type="entry name" value="P5CR_dimer"/>
</dbReference>
<name>A0A8J4H2W8_9BACL</name>
<dbReference type="GO" id="GO:0005737">
    <property type="term" value="C:cytoplasm"/>
    <property type="evidence" value="ECO:0007669"/>
    <property type="project" value="UniProtKB-SubCell"/>
</dbReference>
<dbReference type="GO" id="GO:0004735">
    <property type="term" value="F:pyrroline-5-carboxylate reductase activity"/>
    <property type="evidence" value="ECO:0007669"/>
    <property type="project" value="UniProtKB-UniRule"/>
</dbReference>
<dbReference type="GO" id="GO:0055129">
    <property type="term" value="P:L-proline biosynthetic process"/>
    <property type="evidence" value="ECO:0007669"/>
    <property type="project" value="UniProtKB-UniRule"/>
</dbReference>
<dbReference type="InterPro" id="IPR008927">
    <property type="entry name" value="6-PGluconate_DH-like_C_sf"/>
</dbReference>
<dbReference type="EMBL" id="BOVK01000006">
    <property type="protein sequence ID" value="GIQ67608.1"/>
    <property type="molecule type" value="Genomic_DNA"/>
</dbReference>
<evidence type="ECO:0000256" key="1">
    <source>
        <dbReference type="ARBA" id="ARBA00005525"/>
    </source>
</evidence>
<evidence type="ECO:0000256" key="7">
    <source>
        <dbReference type="NCBIfam" id="TIGR00112"/>
    </source>
</evidence>
<comment type="caution">
    <text evidence="11">The sequence shown here is derived from an EMBL/GenBank/DDBJ whole genome shotgun (WGS) entry which is preliminary data.</text>
</comment>
<dbReference type="SUPFAM" id="SSF51735">
    <property type="entry name" value="NAD(P)-binding Rossmann-fold domains"/>
    <property type="match status" value="1"/>
</dbReference>
<keyword evidence="2 6" id="KW-0641">Proline biosynthesis</keyword>
<dbReference type="EC" id="1.5.1.2" evidence="6 7"/>
<feature type="domain" description="Pyrroline-5-carboxylate reductase catalytic N-terminal" evidence="9">
    <location>
        <begin position="9"/>
        <end position="107"/>
    </location>
</feature>
<dbReference type="Gene3D" id="3.40.50.720">
    <property type="entry name" value="NAD(P)-binding Rossmann-like Domain"/>
    <property type="match status" value="1"/>
</dbReference>
<comment type="catalytic activity">
    <reaction evidence="6">
        <text>L-proline + NADP(+) = (S)-1-pyrroline-5-carboxylate + NADPH + 2 H(+)</text>
        <dbReference type="Rhea" id="RHEA:14109"/>
        <dbReference type="ChEBI" id="CHEBI:15378"/>
        <dbReference type="ChEBI" id="CHEBI:17388"/>
        <dbReference type="ChEBI" id="CHEBI:57783"/>
        <dbReference type="ChEBI" id="CHEBI:58349"/>
        <dbReference type="ChEBI" id="CHEBI:60039"/>
        <dbReference type="EC" id="1.5.1.2"/>
    </reaction>
</comment>
<evidence type="ECO:0000259" key="10">
    <source>
        <dbReference type="Pfam" id="PF14748"/>
    </source>
</evidence>
<keyword evidence="4 6" id="KW-0560">Oxidoreductase</keyword>
<dbReference type="HAMAP" id="MF_01925">
    <property type="entry name" value="P5C_reductase"/>
    <property type="match status" value="1"/>
</dbReference>
<dbReference type="FunFam" id="1.10.3730.10:FF:000001">
    <property type="entry name" value="Pyrroline-5-carboxylate reductase"/>
    <property type="match status" value="1"/>
</dbReference>
<comment type="similarity">
    <text evidence="1 6">Belongs to the pyrroline-5-carboxylate reductase family.</text>
</comment>
<comment type="catalytic activity">
    <reaction evidence="6">
        <text>L-proline + NAD(+) = (S)-1-pyrroline-5-carboxylate + NADH + 2 H(+)</text>
        <dbReference type="Rhea" id="RHEA:14105"/>
        <dbReference type="ChEBI" id="CHEBI:15378"/>
        <dbReference type="ChEBI" id="CHEBI:17388"/>
        <dbReference type="ChEBI" id="CHEBI:57540"/>
        <dbReference type="ChEBI" id="CHEBI:57945"/>
        <dbReference type="ChEBI" id="CHEBI:60039"/>
        <dbReference type="EC" id="1.5.1.2"/>
    </reaction>
</comment>
<comment type="function">
    <text evidence="5 6">Catalyzes the reduction of 1-pyrroline-5-carboxylate (PCA) to L-proline.</text>
</comment>
<reference evidence="11" key="1">
    <citation type="submission" date="2021-04" db="EMBL/GenBank/DDBJ databases">
        <title>Draft genome sequence of Xylanibacillus composti strain K13.</title>
        <authorList>
            <person name="Uke A."/>
            <person name="Chhe C."/>
            <person name="Baramee S."/>
            <person name="Kosugi A."/>
        </authorList>
    </citation>
    <scope>NUCLEOTIDE SEQUENCE</scope>
    <source>
        <strain evidence="11">K13</strain>
    </source>
</reference>
<protein>
    <recommendedName>
        <fullName evidence="6 7">Pyrroline-5-carboxylate reductase</fullName>
        <shortName evidence="6">P5C reductase</shortName>
        <shortName evidence="6">P5CR</shortName>
        <ecNumber evidence="6 7">1.5.1.2</ecNumber>
    </recommendedName>
    <alternativeName>
        <fullName evidence="6">PCA reductase</fullName>
    </alternativeName>
</protein>
<evidence type="ECO:0000256" key="3">
    <source>
        <dbReference type="ARBA" id="ARBA00022857"/>
    </source>
</evidence>
<organism evidence="11 12">
    <name type="scientific">Xylanibacillus composti</name>
    <dbReference type="NCBI Taxonomy" id="1572762"/>
    <lineage>
        <taxon>Bacteria</taxon>
        <taxon>Bacillati</taxon>
        <taxon>Bacillota</taxon>
        <taxon>Bacilli</taxon>
        <taxon>Bacillales</taxon>
        <taxon>Paenibacillaceae</taxon>
        <taxon>Xylanibacillus</taxon>
    </lineage>
</organism>
<evidence type="ECO:0000313" key="12">
    <source>
        <dbReference type="Proteomes" id="UP000677918"/>
    </source>
</evidence>
<evidence type="ECO:0000256" key="2">
    <source>
        <dbReference type="ARBA" id="ARBA00022650"/>
    </source>
</evidence>
<evidence type="ECO:0000256" key="5">
    <source>
        <dbReference type="ARBA" id="ARBA00058118"/>
    </source>
</evidence>
<evidence type="ECO:0000256" key="8">
    <source>
        <dbReference type="PIRSR" id="PIRSR000193-1"/>
    </source>
</evidence>
<dbReference type="InterPro" id="IPR036291">
    <property type="entry name" value="NAD(P)-bd_dom_sf"/>
</dbReference>
<feature type="binding site" evidence="8">
    <location>
        <begin position="12"/>
        <end position="17"/>
    </location>
    <ligand>
        <name>NADP(+)</name>
        <dbReference type="ChEBI" id="CHEBI:58349"/>
    </ligand>
</feature>
<comment type="pathway">
    <text evidence="6">Amino-acid biosynthesis; L-proline biosynthesis; L-proline from L-glutamate 5-semialdehyde: step 1/1.</text>
</comment>
<dbReference type="Gene3D" id="1.10.3730.10">
    <property type="entry name" value="ProC C-terminal domain-like"/>
    <property type="match status" value="1"/>
</dbReference>
<gene>
    <name evidence="6 11" type="primary">proC</name>
    <name evidence="11" type="ORF">XYCOK13_04320</name>
</gene>
<dbReference type="Proteomes" id="UP000677918">
    <property type="component" value="Unassembled WGS sequence"/>
</dbReference>
<dbReference type="InterPro" id="IPR000304">
    <property type="entry name" value="Pyrroline-COOH_reductase"/>
</dbReference>
<dbReference type="Pfam" id="PF14748">
    <property type="entry name" value="P5CR_dimer"/>
    <property type="match status" value="1"/>
</dbReference>
<dbReference type="InterPro" id="IPR028939">
    <property type="entry name" value="P5C_Rdtase_cat_N"/>
</dbReference>
<feature type="binding site" evidence="8">
    <location>
        <begin position="78"/>
        <end position="81"/>
    </location>
    <ligand>
        <name>NADP(+)</name>
        <dbReference type="ChEBI" id="CHEBI:58349"/>
    </ligand>
</feature>
<dbReference type="UniPathway" id="UPA00098">
    <property type="reaction ID" value="UER00361"/>
</dbReference>
<dbReference type="RefSeq" id="WP_213410223.1">
    <property type="nucleotide sequence ID" value="NZ_BOVK01000006.1"/>
</dbReference>
<dbReference type="PANTHER" id="PTHR11645">
    <property type="entry name" value="PYRROLINE-5-CARBOXYLATE REDUCTASE"/>
    <property type="match status" value="1"/>
</dbReference>
<keyword evidence="12" id="KW-1185">Reference proteome</keyword>
<dbReference type="SUPFAM" id="SSF48179">
    <property type="entry name" value="6-phosphogluconate dehydrogenase C-terminal domain-like"/>
    <property type="match status" value="1"/>
</dbReference>
<comment type="subcellular location">
    <subcellularLocation>
        <location evidence="6">Cytoplasm</location>
    </subcellularLocation>
</comment>
<evidence type="ECO:0000259" key="9">
    <source>
        <dbReference type="Pfam" id="PF03807"/>
    </source>
</evidence>
<dbReference type="AlphaFoldDB" id="A0A8J4H2W8"/>
<accession>A0A8J4H2W8</accession>
<dbReference type="NCBIfam" id="TIGR00112">
    <property type="entry name" value="proC"/>
    <property type="match status" value="1"/>
</dbReference>
<dbReference type="PIRSF" id="PIRSF000193">
    <property type="entry name" value="Pyrrol-5-carb_rd"/>
    <property type="match status" value="1"/>
</dbReference>
<evidence type="ECO:0000256" key="4">
    <source>
        <dbReference type="ARBA" id="ARBA00023002"/>
    </source>
</evidence>
<dbReference type="PANTHER" id="PTHR11645:SF49">
    <property type="entry name" value="PYRROLINE-5-CARBOXYLATE REDUCTASE 1"/>
    <property type="match status" value="1"/>
</dbReference>
<proteinExistence type="inferred from homology"/>
<keyword evidence="3 6" id="KW-0521">NADP</keyword>
<evidence type="ECO:0000256" key="6">
    <source>
        <dbReference type="HAMAP-Rule" id="MF_01925"/>
    </source>
</evidence>
<feature type="domain" description="Pyrroline-5-carboxylate reductase dimerisation" evidence="10">
    <location>
        <begin position="170"/>
        <end position="274"/>
    </location>
</feature>
<sequence length="286" mass="30320">MGDSVQGNICFIGSGSMAEAILRGMLERQIVEPGQITVTNRQNRVRLEQLQSQYGVNAAFDAEHREQAVKEASLLLLAVKPKDAEAALASIRHCMHQEQLLVSVLAGVSIASLQRFAGMELPVIRTMPNTSSTIGLGATGISLSPSVTASQKAQSLAVFNAIGIVKIVEEDQLHLVTALSGSGPAYIYLMMEAMMEAAVSSGMEEATAKELTVQTFLGAAQMVERTGEEPAVLREKVTSPGGTTFAALEQFRKLGFKEMVKQAMDSAAARSREMGAAMESAKGGSA</sequence>
<evidence type="ECO:0000313" key="11">
    <source>
        <dbReference type="EMBL" id="GIQ67608.1"/>
    </source>
</evidence>
<dbReference type="Pfam" id="PF03807">
    <property type="entry name" value="F420_oxidored"/>
    <property type="match status" value="1"/>
</dbReference>
<keyword evidence="6" id="KW-0963">Cytoplasm</keyword>